<dbReference type="EMBL" id="GBRH01206762">
    <property type="protein sequence ID" value="JAD91133.1"/>
    <property type="molecule type" value="Transcribed_RNA"/>
</dbReference>
<protein>
    <submittedName>
        <fullName evidence="1">Uncharacterized protein</fullName>
    </submittedName>
</protein>
<dbReference type="EMBL" id="GBRH01207455">
    <property type="protein sequence ID" value="JAD90440.1"/>
    <property type="molecule type" value="Transcribed_RNA"/>
</dbReference>
<organism evidence="1">
    <name type="scientific">Arundo donax</name>
    <name type="common">Giant reed</name>
    <name type="synonym">Donax arundinaceus</name>
    <dbReference type="NCBI Taxonomy" id="35708"/>
    <lineage>
        <taxon>Eukaryota</taxon>
        <taxon>Viridiplantae</taxon>
        <taxon>Streptophyta</taxon>
        <taxon>Embryophyta</taxon>
        <taxon>Tracheophyta</taxon>
        <taxon>Spermatophyta</taxon>
        <taxon>Magnoliopsida</taxon>
        <taxon>Liliopsida</taxon>
        <taxon>Poales</taxon>
        <taxon>Poaceae</taxon>
        <taxon>PACMAD clade</taxon>
        <taxon>Arundinoideae</taxon>
        <taxon>Arundineae</taxon>
        <taxon>Arundo</taxon>
    </lineage>
</organism>
<dbReference type="AlphaFoldDB" id="A0A0A9DWS8"/>
<proteinExistence type="predicted"/>
<evidence type="ECO:0000313" key="1">
    <source>
        <dbReference type="EMBL" id="JAD91133.1"/>
    </source>
</evidence>
<name>A0A0A9DWS8_ARUDO</name>
<accession>A0A0A9DWS8</accession>
<sequence>MRSTGNLHGTCHYSSSGVNTGFCVEMTSGLFPHYIIRIIIQYLQS</sequence>
<reference evidence="1" key="2">
    <citation type="journal article" date="2015" name="Data Brief">
        <title>Shoot transcriptome of the giant reed, Arundo donax.</title>
        <authorList>
            <person name="Barrero R.A."/>
            <person name="Guerrero F.D."/>
            <person name="Moolhuijzen P."/>
            <person name="Goolsby J.A."/>
            <person name="Tidwell J."/>
            <person name="Bellgard S.E."/>
            <person name="Bellgard M.I."/>
        </authorList>
    </citation>
    <scope>NUCLEOTIDE SEQUENCE</scope>
    <source>
        <tissue evidence="1">Shoot tissue taken approximately 20 cm above the soil surface</tissue>
    </source>
</reference>
<reference evidence="1" key="1">
    <citation type="submission" date="2014-09" db="EMBL/GenBank/DDBJ databases">
        <authorList>
            <person name="Magalhaes I.L.F."/>
            <person name="Oliveira U."/>
            <person name="Santos F.R."/>
            <person name="Vidigal T.H.D.A."/>
            <person name="Brescovit A.D."/>
            <person name="Santos A.J."/>
        </authorList>
    </citation>
    <scope>NUCLEOTIDE SEQUENCE</scope>
    <source>
        <tissue evidence="1">Shoot tissue taken approximately 20 cm above the soil surface</tissue>
    </source>
</reference>